<evidence type="ECO:0000313" key="1">
    <source>
        <dbReference type="EMBL" id="SLM10291.1"/>
    </source>
</evidence>
<protein>
    <submittedName>
        <fullName evidence="1">Uncharacterized protein</fullName>
    </submittedName>
</protein>
<sequence>MCDRVEQKSFCVVLSDPVQALSVAEDSRICPPNIMPFPFIAKLEPYYCRVRAEISLFRP</sequence>
<proteinExistence type="predicted"/>
<dbReference type="EMBL" id="FWDM01000005">
    <property type="protein sequence ID" value="SLM10291.1"/>
    <property type="molecule type" value="Genomic_DNA"/>
</dbReference>
<dbReference type="AlphaFoldDB" id="A0A3P3XH10"/>
<reference evidence="1" key="1">
    <citation type="submission" date="2017-02" db="EMBL/GenBank/DDBJ databases">
        <authorList>
            <person name="Regsiter A."/>
            <person name="William W."/>
        </authorList>
    </citation>
    <scope>NUCLEOTIDE SEQUENCE</scope>
    <source>
        <strain evidence="1">Bib</strain>
    </source>
</reference>
<gene>
    <name evidence="1" type="ORF">SPIROBIBN47_130039</name>
</gene>
<name>A0A3P3XH10_9SPIR</name>
<accession>A0A3P3XH10</accession>
<organism evidence="1">
    <name type="scientific">uncultured spirochete</name>
    <dbReference type="NCBI Taxonomy" id="156406"/>
    <lineage>
        <taxon>Bacteria</taxon>
        <taxon>Pseudomonadati</taxon>
        <taxon>Spirochaetota</taxon>
        <taxon>Spirochaetia</taxon>
        <taxon>Spirochaetales</taxon>
        <taxon>environmental samples</taxon>
    </lineage>
</organism>